<dbReference type="OrthoDB" id="541276at2759"/>
<dbReference type="InterPro" id="IPR000719">
    <property type="entry name" value="Prot_kinase_dom"/>
</dbReference>
<reference evidence="8 9" key="1">
    <citation type="journal article" date="2017" name="Curr. Biol.">
        <title>Genome architecture and evolution of a unichromosomal asexual nematode.</title>
        <authorList>
            <person name="Fradin H."/>
            <person name="Zegar C."/>
            <person name="Gutwein M."/>
            <person name="Lucas J."/>
            <person name="Kovtun M."/>
            <person name="Corcoran D."/>
            <person name="Baugh L.R."/>
            <person name="Kiontke K."/>
            <person name="Gunsalus K."/>
            <person name="Fitch D.H."/>
            <person name="Piano F."/>
        </authorList>
    </citation>
    <scope>NUCLEOTIDE SEQUENCE [LARGE SCALE GENOMIC DNA]</scope>
    <source>
        <strain evidence="8">PF1309</strain>
    </source>
</reference>
<dbReference type="SUPFAM" id="SSF56112">
    <property type="entry name" value="Protein kinase-like (PK-like)"/>
    <property type="match status" value="1"/>
</dbReference>
<dbReference type="SMART" id="SM00220">
    <property type="entry name" value="S_TKc"/>
    <property type="match status" value="1"/>
</dbReference>
<keyword evidence="3" id="KW-0547">Nucleotide-binding</keyword>
<accession>A0A2A2LCF5</accession>
<dbReference type="Pfam" id="PF00069">
    <property type="entry name" value="Pkinase"/>
    <property type="match status" value="1"/>
</dbReference>
<evidence type="ECO:0000259" key="7">
    <source>
        <dbReference type="PROSITE" id="PS50011"/>
    </source>
</evidence>
<dbReference type="GO" id="GO:0035556">
    <property type="term" value="P:intracellular signal transduction"/>
    <property type="evidence" value="ECO:0007669"/>
    <property type="project" value="TreeGrafter"/>
</dbReference>
<dbReference type="GO" id="GO:0005524">
    <property type="term" value="F:ATP binding"/>
    <property type="evidence" value="ECO:0007669"/>
    <property type="project" value="UniProtKB-KW"/>
</dbReference>
<keyword evidence="2" id="KW-0808">Transferase</keyword>
<dbReference type="STRING" id="2018661.A0A2A2LCF5"/>
<dbReference type="GO" id="GO:0005737">
    <property type="term" value="C:cytoplasm"/>
    <property type="evidence" value="ECO:0007669"/>
    <property type="project" value="TreeGrafter"/>
</dbReference>
<dbReference type="GO" id="GO:0000226">
    <property type="term" value="P:microtubule cytoskeleton organization"/>
    <property type="evidence" value="ECO:0007669"/>
    <property type="project" value="TreeGrafter"/>
</dbReference>
<evidence type="ECO:0000256" key="5">
    <source>
        <dbReference type="ARBA" id="ARBA00022840"/>
    </source>
</evidence>
<evidence type="ECO:0000313" key="8">
    <source>
        <dbReference type="EMBL" id="PAV83883.1"/>
    </source>
</evidence>
<feature type="region of interest" description="Disordered" evidence="6">
    <location>
        <begin position="317"/>
        <end position="337"/>
    </location>
</feature>
<organism evidence="8 9">
    <name type="scientific">Diploscapter pachys</name>
    <dbReference type="NCBI Taxonomy" id="2018661"/>
    <lineage>
        <taxon>Eukaryota</taxon>
        <taxon>Metazoa</taxon>
        <taxon>Ecdysozoa</taxon>
        <taxon>Nematoda</taxon>
        <taxon>Chromadorea</taxon>
        <taxon>Rhabditida</taxon>
        <taxon>Rhabditina</taxon>
        <taxon>Rhabditomorpha</taxon>
        <taxon>Rhabditoidea</taxon>
        <taxon>Rhabditidae</taxon>
        <taxon>Diploscapter</taxon>
    </lineage>
</organism>
<evidence type="ECO:0000256" key="1">
    <source>
        <dbReference type="ARBA" id="ARBA00022527"/>
    </source>
</evidence>
<evidence type="ECO:0000313" key="9">
    <source>
        <dbReference type="Proteomes" id="UP000218231"/>
    </source>
</evidence>
<dbReference type="InterPro" id="IPR011009">
    <property type="entry name" value="Kinase-like_dom_sf"/>
</dbReference>
<dbReference type="AlphaFoldDB" id="A0A2A2LCF5"/>
<feature type="compositionally biased region" description="Polar residues" evidence="6">
    <location>
        <begin position="1"/>
        <end position="18"/>
    </location>
</feature>
<comment type="caution">
    <text evidence="8">The sequence shown here is derived from an EMBL/GenBank/DDBJ whole genome shotgun (WGS) entry which is preliminary data.</text>
</comment>
<protein>
    <recommendedName>
        <fullName evidence="7">Protein kinase domain-containing protein</fullName>
    </recommendedName>
</protein>
<dbReference type="PANTHER" id="PTHR24346:SF82">
    <property type="entry name" value="KP78A-RELATED"/>
    <property type="match status" value="1"/>
</dbReference>
<evidence type="ECO:0000256" key="4">
    <source>
        <dbReference type="ARBA" id="ARBA00022777"/>
    </source>
</evidence>
<feature type="domain" description="Protein kinase" evidence="7">
    <location>
        <begin position="51"/>
        <end position="297"/>
    </location>
</feature>
<dbReference type="Proteomes" id="UP000218231">
    <property type="component" value="Unassembled WGS sequence"/>
</dbReference>
<keyword evidence="4" id="KW-0418">Kinase</keyword>
<evidence type="ECO:0000256" key="6">
    <source>
        <dbReference type="SAM" id="MobiDB-lite"/>
    </source>
</evidence>
<dbReference type="InterPro" id="IPR008271">
    <property type="entry name" value="Ser/Thr_kinase_AS"/>
</dbReference>
<dbReference type="PROSITE" id="PS50011">
    <property type="entry name" value="PROTEIN_KINASE_DOM"/>
    <property type="match status" value="1"/>
</dbReference>
<dbReference type="Gene3D" id="1.10.510.10">
    <property type="entry name" value="Transferase(Phosphotransferase) domain 1"/>
    <property type="match status" value="1"/>
</dbReference>
<feature type="region of interest" description="Disordered" evidence="6">
    <location>
        <begin position="1"/>
        <end position="39"/>
    </location>
</feature>
<dbReference type="GO" id="GO:0050321">
    <property type="term" value="F:tau-protein kinase activity"/>
    <property type="evidence" value="ECO:0007669"/>
    <property type="project" value="TreeGrafter"/>
</dbReference>
<dbReference type="PANTHER" id="PTHR24346">
    <property type="entry name" value="MAP/MICROTUBULE AFFINITY-REGULATING KINASE"/>
    <property type="match status" value="1"/>
</dbReference>
<evidence type="ECO:0000256" key="2">
    <source>
        <dbReference type="ARBA" id="ARBA00022679"/>
    </source>
</evidence>
<evidence type="ECO:0000256" key="3">
    <source>
        <dbReference type="ARBA" id="ARBA00022741"/>
    </source>
</evidence>
<feature type="compositionally biased region" description="Basic and acidic residues" evidence="6">
    <location>
        <begin position="325"/>
        <end position="337"/>
    </location>
</feature>
<sequence>MPSASTVQSEAVKSTSGRGQHKHLSDHQNPAAPSKSTEDVVTWLEESMHAQFEKTPVAVTQTSTVYKAQTSMYRGWMAVKIVNKRAIPASVAIKFLPRELNITMKVNHPHLARSYRILYPSPTKIVILSEFYENDRLLEMVLKQEKIKENPAAIRMFRQLIEAVHYLHERRIAHRDIKLENILLDRNGDIKLCDFGFARFVDFRERSTTFCGTRPYISPEISRFSPYDPFAADFYACGIVLYTMVVGQWPDLKTPHQALSFPDAVPSPACRRLIASLLDDDETTRACYEDVVNNEWSSLAPNWVFADNHFVYTVISPTASGPENQKNDDPSRKSSRG</sequence>
<dbReference type="EMBL" id="LIAE01006914">
    <property type="protein sequence ID" value="PAV83883.1"/>
    <property type="molecule type" value="Genomic_DNA"/>
</dbReference>
<gene>
    <name evidence="8" type="ORF">WR25_17967</name>
</gene>
<keyword evidence="1" id="KW-0723">Serine/threonine-protein kinase</keyword>
<proteinExistence type="predicted"/>
<keyword evidence="5" id="KW-0067">ATP-binding</keyword>
<name>A0A2A2LCF5_9BILA</name>
<keyword evidence="9" id="KW-1185">Reference proteome</keyword>
<dbReference type="PROSITE" id="PS00108">
    <property type="entry name" value="PROTEIN_KINASE_ST"/>
    <property type="match status" value="1"/>
</dbReference>